<proteinExistence type="predicted"/>
<protein>
    <submittedName>
        <fullName evidence="3">Peptidase_M1 domain-containing protein</fullName>
    </submittedName>
</protein>
<dbReference type="EMBL" id="UZAD01013309">
    <property type="protein sequence ID" value="VDN93831.1"/>
    <property type="molecule type" value="Genomic_DNA"/>
</dbReference>
<reference evidence="3" key="1">
    <citation type="submission" date="2017-02" db="UniProtKB">
        <authorList>
            <consortium name="WormBaseParasite"/>
        </authorList>
    </citation>
    <scope>IDENTIFICATION</scope>
</reference>
<gene>
    <name evidence="1" type="ORF">BPAG_LOCUS12645</name>
</gene>
<evidence type="ECO:0000313" key="2">
    <source>
        <dbReference type="Proteomes" id="UP000278627"/>
    </source>
</evidence>
<evidence type="ECO:0000313" key="1">
    <source>
        <dbReference type="EMBL" id="VDN93831.1"/>
    </source>
</evidence>
<dbReference type="WBParaSite" id="BPAG_0001268301-mRNA-1">
    <property type="protein sequence ID" value="BPAG_0001268301-mRNA-1"/>
    <property type="gene ID" value="BPAG_0001268301"/>
</dbReference>
<dbReference type="Proteomes" id="UP000278627">
    <property type="component" value="Unassembled WGS sequence"/>
</dbReference>
<evidence type="ECO:0000313" key="3">
    <source>
        <dbReference type="WBParaSite" id="BPAG_0001268301-mRNA-1"/>
    </source>
</evidence>
<keyword evidence="2" id="KW-1185">Reference proteome</keyword>
<dbReference type="AlphaFoldDB" id="A0A0N4TV32"/>
<organism evidence="3">
    <name type="scientific">Brugia pahangi</name>
    <name type="common">Filarial nematode worm</name>
    <dbReference type="NCBI Taxonomy" id="6280"/>
    <lineage>
        <taxon>Eukaryota</taxon>
        <taxon>Metazoa</taxon>
        <taxon>Ecdysozoa</taxon>
        <taxon>Nematoda</taxon>
        <taxon>Chromadorea</taxon>
        <taxon>Rhabditida</taxon>
        <taxon>Spirurina</taxon>
        <taxon>Spiruromorpha</taxon>
        <taxon>Filarioidea</taxon>
        <taxon>Onchocercidae</taxon>
        <taxon>Brugia</taxon>
    </lineage>
</organism>
<accession>A0A0N4TV32</accession>
<reference evidence="1 2" key="2">
    <citation type="submission" date="2018-11" db="EMBL/GenBank/DDBJ databases">
        <authorList>
            <consortium name="Pathogen Informatics"/>
        </authorList>
    </citation>
    <scope>NUCLEOTIDE SEQUENCE [LARGE SCALE GENOMIC DNA]</scope>
</reference>
<sequence length="193" mass="22286">MKNKEEHILTNYHKSPTKQWNCQGCLKGPFTYKQRQDELFMGTYNAPMICSQTISTHYKQTPTLVLKAKKDESPDIRDASPNFKEVALYHYYQALCKGLSHPSVVDSIFNMYTNAQYTMSVNFLFPTDLETICFWPYSRILSGHSHEPLMNILNWIPPAGISLSTFLHDPLYITVSINRNSNVTAICSRKYMQ</sequence>
<name>A0A0N4TV32_BRUPA</name>